<evidence type="ECO:0000313" key="2">
    <source>
        <dbReference type="EMBL" id="SHN08129.1"/>
    </source>
</evidence>
<evidence type="ECO:0000313" key="3">
    <source>
        <dbReference type="Proteomes" id="UP000184111"/>
    </source>
</evidence>
<proteinExistence type="predicted"/>
<protein>
    <submittedName>
        <fullName evidence="2">Transcriptional regulator, PadR family</fullName>
    </submittedName>
</protein>
<dbReference type="InterPro" id="IPR036388">
    <property type="entry name" value="WH-like_DNA-bd_sf"/>
</dbReference>
<name>A0A1M7NVF2_9ACTN</name>
<accession>A0A1M7NVF2</accession>
<dbReference type="PANTHER" id="PTHR43252:SF2">
    <property type="entry name" value="TRANSCRIPTION REGULATOR, PADR-LIKE FAMILY"/>
    <property type="match status" value="1"/>
</dbReference>
<gene>
    <name evidence="2" type="ORF">SAMN05216499_12013</name>
</gene>
<dbReference type="SUPFAM" id="SSF46785">
    <property type="entry name" value="Winged helix' DNA-binding domain"/>
    <property type="match status" value="1"/>
</dbReference>
<dbReference type="AlphaFoldDB" id="A0A1M7NVF2"/>
<sequence length="198" mass="21263">MPPRALRTPLTLAVLSLLREGPRHPYEIQALVRERHVDQVVKMRGGSLYDAIGRLADAGLITAVTSERAGARPERTVYAITAEGAAVADALVRDYLRTPAQDFPVFVTGLAHILNLDAATAADLLRQRRTAIQATYDQVAGRLAADTADLPRVVTLEAEYAQALRVAEVAWLDRVIGDIDAGALPWLEPADVPPAGGT</sequence>
<feature type="domain" description="Transcription regulator PadR N-terminal" evidence="1">
    <location>
        <begin position="14"/>
        <end position="87"/>
    </location>
</feature>
<dbReference type="InterPro" id="IPR036390">
    <property type="entry name" value="WH_DNA-bd_sf"/>
</dbReference>
<dbReference type="Pfam" id="PF03551">
    <property type="entry name" value="PadR"/>
    <property type="match status" value="1"/>
</dbReference>
<dbReference type="InterPro" id="IPR005149">
    <property type="entry name" value="Tscrpt_reg_PadR_N"/>
</dbReference>
<evidence type="ECO:0000259" key="1">
    <source>
        <dbReference type="Pfam" id="PF03551"/>
    </source>
</evidence>
<dbReference type="Gene3D" id="1.10.10.10">
    <property type="entry name" value="Winged helix-like DNA-binding domain superfamily/Winged helix DNA-binding domain"/>
    <property type="match status" value="1"/>
</dbReference>
<dbReference type="STRING" id="310782.SAMN05216499_12013"/>
<dbReference type="EMBL" id="FRBI01000020">
    <property type="protein sequence ID" value="SHN08129.1"/>
    <property type="molecule type" value="Genomic_DNA"/>
</dbReference>
<dbReference type="PANTHER" id="PTHR43252">
    <property type="entry name" value="TRANSCRIPTIONAL REGULATOR YQJI"/>
    <property type="match status" value="1"/>
</dbReference>
<dbReference type="RefSeq" id="WP_073501303.1">
    <property type="nucleotide sequence ID" value="NZ_FRBI01000020.1"/>
</dbReference>
<dbReference type="OrthoDB" id="8443918at2"/>
<organism evidence="2 3">
    <name type="scientific">Actinacidiphila paucisporea</name>
    <dbReference type="NCBI Taxonomy" id="310782"/>
    <lineage>
        <taxon>Bacteria</taxon>
        <taxon>Bacillati</taxon>
        <taxon>Actinomycetota</taxon>
        <taxon>Actinomycetes</taxon>
        <taxon>Kitasatosporales</taxon>
        <taxon>Streptomycetaceae</taxon>
        <taxon>Actinacidiphila</taxon>
    </lineage>
</organism>
<reference evidence="2 3" key="1">
    <citation type="submission" date="2016-11" db="EMBL/GenBank/DDBJ databases">
        <authorList>
            <person name="Jaros S."/>
            <person name="Januszkiewicz K."/>
            <person name="Wedrychowicz H."/>
        </authorList>
    </citation>
    <scope>NUCLEOTIDE SEQUENCE [LARGE SCALE GENOMIC DNA]</scope>
    <source>
        <strain evidence="2 3">CGMCC 4.2025</strain>
    </source>
</reference>
<dbReference type="Proteomes" id="UP000184111">
    <property type="component" value="Unassembled WGS sequence"/>
</dbReference>
<keyword evidence="3" id="KW-1185">Reference proteome</keyword>